<evidence type="ECO:0000256" key="3">
    <source>
        <dbReference type="ARBA" id="ARBA00047417"/>
    </source>
</evidence>
<comment type="caution">
    <text evidence="5">The sequence shown here is derived from an EMBL/GenBank/DDBJ whole genome shotgun (WGS) entry which is preliminary data.</text>
</comment>
<dbReference type="NCBIfam" id="TIGR00066">
    <property type="entry name" value="g_glut_trans"/>
    <property type="match status" value="1"/>
</dbReference>
<keyword evidence="4 5" id="KW-0012">Acyltransferase</keyword>
<accession>A0ABU5C7E3</accession>
<comment type="catalytic activity">
    <reaction evidence="1 4">
        <text>an S-substituted glutathione + H2O = an S-substituted L-cysteinylglycine + L-glutamate</text>
        <dbReference type="Rhea" id="RHEA:59468"/>
        <dbReference type="ChEBI" id="CHEBI:15377"/>
        <dbReference type="ChEBI" id="CHEBI:29985"/>
        <dbReference type="ChEBI" id="CHEBI:90779"/>
        <dbReference type="ChEBI" id="CHEBI:143103"/>
        <dbReference type="EC" id="3.4.19.13"/>
    </reaction>
</comment>
<comment type="pathway">
    <text evidence="4">Sulfur metabolism; glutathione metabolism.</text>
</comment>
<gene>
    <name evidence="5" type="primary">ggt</name>
    <name evidence="5" type="ORF">RWE15_13495</name>
</gene>
<dbReference type="Pfam" id="PF01019">
    <property type="entry name" value="G_glu_transpept"/>
    <property type="match status" value="1"/>
</dbReference>
<evidence type="ECO:0000256" key="2">
    <source>
        <dbReference type="ARBA" id="ARBA00001089"/>
    </source>
</evidence>
<protein>
    <recommendedName>
        <fullName evidence="4">Glutathione hydrolase proenzyme</fullName>
        <ecNumber evidence="4">2.3.2.2</ecNumber>
        <ecNumber evidence="4">3.4.19.13</ecNumber>
    </recommendedName>
    <component>
        <recommendedName>
            <fullName evidence="4">Glutathione hydrolase large chain</fullName>
        </recommendedName>
    </component>
    <component>
        <recommendedName>
            <fullName evidence="4">Glutathione hydrolase small chain</fullName>
        </recommendedName>
    </component>
</protein>
<sequence>MLRRIIWPPWPDTISSKKGGNAIDAMVAVNATLGVVFPHMTGAGGDAFWLIYDAKTKQTFALNASGHSSKHVSMDDYKNQEKIDERGPKSAITVPGAVDGWCQASKRFGRLAFSECLKPAINFAREGFPVSPSLAKFSEQSLGLLRSHDTTAFTFLKDKVAPYLPGDIMKNRSLAKTLEKISEQGRDAFYKGSIAKKICEFLADNNGILSEADFAAHQSEWVKPLTMDYRGKTVIAPPPNSEGMATLAILGMLEHFDVSESSDNSAAFIDIFTRATALAFRDRNEYLDDPNFNDVPTSQLLDKAYLAERAKKIIDPSIGPPEQGFGQRGDTTFSCAVDEDGNAVAVIQSLYWEWGSGLVAGDTGLLLQNRGAFFSLDSKSADRLMPEKRPAHTLTCSMVLNDTGPEMIVGAMGGEGEPQTQAAIIARVLDQGYAIQEAIDAPRWLLGRTWGEQHRGLRLEGRFPEDMVKDLENLGHVNVELIDAFSDLVGHAQAIHILNNRIEAAADPRAGGLATGY</sequence>
<dbReference type="InterPro" id="IPR043138">
    <property type="entry name" value="GGT_lsub"/>
</dbReference>
<dbReference type="Proteomes" id="UP001281447">
    <property type="component" value="Unassembled WGS sequence"/>
</dbReference>
<dbReference type="InterPro" id="IPR052896">
    <property type="entry name" value="GGT-like_enzyme"/>
</dbReference>
<dbReference type="SUPFAM" id="SSF56235">
    <property type="entry name" value="N-terminal nucleophile aminohydrolases (Ntn hydrolases)"/>
    <property type="match status" value="1"/>
</dbReference>
<comment type="catalytic activity">
    <reaction evidence="3 4">
        <text>an N-terminal (5-L-glutamyl)-[peptide] + an alpha-amino acid = 5-L-glutamyl amino acid + an N-terminal L-alpha-aminoacyl-[peptide]</text>
        <dbReference type="Rhea" id="RHEA:23904"/>
        <dbReference type="Rhea" id="RHEA-COMP:9780"/>
        <dbReference type="Rhea" id="RHEA-COMP:9795"/>
        <dbReference type="ChEBI" id="CHEBI:77644"/>
        <dbReference type="ChEBI" id="CHEBI:78597"/>
        <dbReference type="ChEBI" id="CHEBI:78599"/>
        <dbReference type="ChEBI" id="CHEBI:78608"/>
        <dbReference type="EC" id="2.3.2.2"/>
    </reaction>
</comment>
<keyword evidence="4" id="KW-0378">Hydrolase</keyword>
<dbReference type="EC" id="3.4.19.13" evidence="4"/>
<name>A0ABU5C7E3_9BACI</name>
<proteinExistence type="inferred from homology"/>
<comment type="catalytic activity">
    <reaction evidence="2 4">
        <text>glutathione + H2O = L-cysteinylglycine + L-glutamate</text>
        <dbReference type="Rhea" id="RHEA:28807"/>
        <dbReference type="ChEBI" id="CHEBI:15377"/>
        <dbReference type="ChEBI" id="CHEBI:29985"/>
        <dbReference type="ChEBI" id="CHEBI:57925"/>
        <dbReference type="ChEBI" id="CHEBI:61694"/>
        <dbReference type="EC" id="3.4.19.13"/>
    </reaction>
</comment>
<comment type="subunit">
    <text evidence="4">This enzyme consists of two polypeptide chains, which are synthesized in precursor form from a single polypeptide.</text>
</comment>
<dbReference type="InterPro" id="IPR029055">
    <property type="entry name" value="Ntn_hydrolases_N"/>
</dbReference>
<dbReference type="PANTHER" id="PTHR43881:SF1">
    <property type="entry name" value="GAMMA-GLUTAMYLTRANSPEPTIDASE (AFU_ORTHOLOGUE AFUA_4G13580)"/>
    <property type="match status" value="1"/>
</dbReference>
<dbReference type="InterPro" id="IPR000101">
    <property type="entry name" value="GGT_peptidase"/>
</dbReference>
<dbReference type="EMBL" id="JAWDIP010000003">
    <property type="protein sequence ID" value="MDY0395247.1"/>
    <property type="molecule type" value="Genomic_DNA"/>
</dbReference>
<dbReference type="PRINTS" id="PR01210">
    <property type="entry name" value="GGTRANSPTASE"/>
</dbReference>
<comment type="PTM">
    <text evidence="4">Cleaved by autocatalysis into a large and a small subunit.</text>
</comment>
<keyword evidence="4" id="KW-0865">Zymogen</keyword>
<dbReference type="PANTHER" id="PTHR43881">
    <property type="entry name" value="GAMMA-GLUTAMYLTRANSPEPTIDASE (AFU_ORTHOLOGUE AFUA_4G13580)"/>
    <property type="match status" value="1"/>
</dbReference>
<evidence type="ECO:0000313" key="6">
    <source>
        <dbReference type="Proteomes" id="UP001281447"/>
    </source>
</evidence>
<dbReference type="GO" id="GO:0103068">
    <property type="term" value="F:leukotriene C4 gamma-glutamyl transferase activity"/>
    <property type="evidence" value="ECO:0007669"/>
    <property type="project" value="UniProtKB-EC"/>
</dbReference>
<reference evidence="5 6" key="1">
    <citation type="submission" date="2023-10" db="EMBL/GenBank/DDBJ databases">
        <title>Virgibacillus halophilus 5B73C genome.</title>
        <authorList>
            <person name="Miliotis G."/>
            <person name="Sengupta P."/>
            <person name="Hameed A."/>
            <person name="Chuvochina M."/>
            <person name="Mcdonagh F."/>
            <person name="Simpson A.C."/>
            <person name="Singh N.K."/>
            <person name="Rekha P.D."/>
            <person name="Raman K."/>
            <person name="Hugenholtz P."/>
            <person name="Venkateswaran K."/>
        </authorList>
    </citation>
    <scope>NUCLEOTIDE SEQUENCE [LARGE SCALE GENOMIC DNA]</scope>
    <source>
        <strain evidence="5 6">5B73C</strain>
    </source>
</reference>
<evidence type="ECO:0000256" key="1">
    <source>
        <dbReference type="ARBA" id="ARBA00001049"/>
    </source>
</evidence>
<dbReference type="Gene3D" id="1.10.246.130">
    <property type="match status" value="1"/>
</dbReference>
<organism evidence="5 6">
    <name type="scientific">Tigheibacillus halophilus</name>
    <dbReference type="NCBI Taxonomy" id="361280"/>
    <lineage>
        <taxon>Bacteria</taxon>
        <taxon>Bacillati</taxon>
        <taxon>Bacillota</taxon>
        <taxon>Bacilli</taxon>
        <taxon>Bacillales</taxon>
        <taxon>Bacillaceae</taxon>
        <taxon>Tigheibacillus</taxon>
    </lineage>
</organism>
<evidence type="ECO:0000313" key="5">
    <source>
        <dbReference type="EMBL" id="MDY0395247.1"/>
    </source>
</evidence>
<evidence type="ECO:0000256" key="4">
    <source>
        <dbReference type="RuleBase" id="RU368036"/>
    </source>
</evidence>
<keyword evidence="4 5" id="KW-0808">Transferase</keyword>
<keyword evidence="6" id="KW-1185">Reference proteome</keyword>
<keyword evidence="4" id="KW-0317">Glutathione biosynthesis</keyword>
<dbReference type="Gene3D" id="3.60.20.40">
    <property type="match status" value="1"/>
</dbReference>
<comment type="similarity">
    <text evidence="4">Belongs to the gamma-glutamyltransferase family.</text>
</comment>
<dbReference type="EC" id="2.3.2.2" evidence="4"/>
<dbReference type="InterPro" id="IPR043137">
    <property type="entry name" value="GGT_ssub_C"/>
</dbReference>